<comment type="function">
    <text evidence="5">May play a role in ribosome biogenesis.</text>
</comment>
<evidence type="ECO:0000256" key="6">
    <source>
        <dbReference type="SAM" id="MobiDB-lite"/>
    </source>
</evidence>
<dbReference type="PANTHER" id="PTHR14211">
    <property type="entry name" value="GLIOMA SUPPRESSOR CANDIDATE REGION GENE 2"/>
    <property type="match status" value="1"/>
</dbReference>
<feature type="region of interest" description="Disordered" evidence="6">
    <location>
        <begin position="278"/>
        <end position="326"/>
    </location>
</feature>
<evidence type="ECO:0000256" key="4">
    <source>
        <dbReference type="ARBA" id="ARBA00023242"/>
    </source>
</evidence>
<dbReference type="OrthoDB" id="5072at2759"/>
<comment type="caution">
    <text evidence="7">The sequence shown here is derived from an EMBL/GenBank/DDBJ whole genome shotgun (WGS) entry which is preliminary data.</text>
</comment>
<keyword evidence="3 5" id="KW-0690">Ribosome biogenesis</keyword>
<evidence type="ECO:0000256" key="5">
    <source>
        <dbReference type="PIRNR" id="PIRNR017302"/>
    </source>
</evidence>
<dbReference type="GO" id="GO:0006364">
    <property type="term" value="P:rRNA processing"/>
    <property type="evidence" value="ECO:0007669"/>
    <property type="project" value="TreeGrafter"/>
</dbReference>
<dbReference type="GO" id="GO:0000027">
    <property type="term" value="P:ribosomal large subunit assembly"/>
    <property type="evidence" value="ECO:0007669"/>
    <property type="project" value="UniProtKB-UniRule"/>
</dbReference>
<organism evidence="7 8">
    <name type="scientific">Eumeta variegata</name>
    <name type="common">Bagworm moth</name>
    <name type="synonym">Eumeta japonica</name>
    <dbReference type="NCBI Taxonomy" id="151549"/>
    <lineage>
        <taxon>Eukaryota</taxon>
        <taxon>Metazoa</taxon>
        <taxon>Ecdysozoa</taxon>
        <taxon>Arthropoda</taxon>
        <taxon>Hexapoda</taxon>
        <taxon>Insecta</taxon>
        <taxon>Pterygota</taxon>
        <taxon>Neoptera</taxon>
        <taxon>Endopterygota</taxon>
        <taxon>Lepidoptera</taxon>
        <taxon>Glossata</taxon>
        <taxon>Ditrysia</taxon>
        <taxon>Tineoidea</taxon>
        <taxon>Psychidae</taxon>
        <taxon>Oiketicinae</taxon>
        <taxon>Eumeta</taxon>
    </lineage>
</organism>
<dbReference type="GO" id="GO:0008097">
    <property type="term" value="F:5S rRNA binding"/>
    <property type="evidence" value="ECO:0007669"/>
    <property type="project" value="TreeGrafter"/>
</dbReference>
<sequence>MSIVKKKRHVSKKNKKAWRKYCDIQDVEDFLDDQRLEERLGKFETKPDSELFVFDTTGEESKNDENEEKKPIITLKYQRRMRLTETPKCFDVLLPNSKVPDPVVKRNHVKPVGSKPTALSKISHKKKLEKGIYEKKIMMNKKNRKIALERKKKSKQKTQNFNLDLWGQDTPEVKGIPETLCEEFISPEAQIHNVLPEKRFRVKPPPPKKLMTKSAVETPHPGISYNPSYQEHQDLLQKVVEREQKLIKKEKHLERVTTRMFSKVSAQDKENQWKSEMSVGLLESEPSKLKPSNPDEDTDNEYRAINPPVKNKKKDHKARRKQKERLAEMERLKREKINKKKISDIYRLRKLKSVIEKTESKQVKEREQRAKKRALKEEIQPPTLSSSKIPLPEPDFVEPSALTGDLRNVECKGTGNLLRERYESLQRRGALAGAKVMMKKKKKIKSYFKPGHKVTDQDVQNYLAKIEQ</sequence>
<comment type="similarity">
    <text evidence="1 5">Belongs to the NOP53 family.</text>
</comment>
<proteinExistence type="inferred from homology"/>
<evidence type="ECO:0000256" key="1">
    <source>
        <dbReference type="ARBA" id="ARBA00008838"/>
    </source>
</evidence>
<dbReference type="InterPro" id="IPR011687">
    <property type="entry name" value="Nop53/GLTSCR2"/>
</dbReference>
<dbReference type="Proteomes" id="UP000299102">
    <property type="component" value="Unassembled WGS sequence"/>
</dbReference>
<dbReference type="GO" id="GO:0005730">
    <property type="term" value="C:nucleolus"/>
    <property type="evidence" value="ECO:0007669"/>
    <property type="project" value="UniProtKB-SubCell"/>
</dbReference>
<feature type="compositionally biased region" description="Basic residues" evidence="6">
    <location>
        <begin position="310"/>
        <end position="323"/>
    </location>
</feature>
<reference evidence="7 8" key="1">
    <citation type="journal article" date="2019" name="Commun. Biol.">
        <title>The bagworm genome reveals a unique fibroin gene that provides high tensile strength.</title>
        <authorList>
            <person name="Kono N."/>
            <person name="Nakamura H."/>
            <person name="Ohtoshi R."/>
            <person name="Tomita M."/>
            <person name="Numata K."/>
            <person name="Arakawa K."/>
        </authorList>
    </citation>
    <scope>NUCLEOTIDE SEQUENCE [LARGE SCALE GENOMIC DNA]</scope>
</reference>
<name>A0A4C1UR33_EUMVA</name>
<keyword evidence="4 5" id="KW-0539">Nucleus</keyword>
<evidence type="ECO:0000313" key="7">
    <source>
        <dbReference type="EMBL" id="GBP28911.1"/>
    </source>
</evidence>
<evidence type="ECO:0000256" key="2">
    <source>
        <dbReference type="ARBA" id="ARBA00018339"/>
    </source>
</evidence>
<dbReference type="EMBL" id="BGZK01000213">
    <property type="protein sequence ID" value="GBP28911.1"/>
    <property type="molecule type" value="Genomic_DNA"/>
</dbReference>
<protein>
    <recommendedName>
        <fullName evidence="2 5">Ribosome biogenesis protein NOP53</fullName>
    </recommendedName>
</protein>
<dbReference type="PIRSF" id="PIRSF017302">
    <property type="entry name" value="Gltscr2"/>
    <property type="match status" value="1"/>
</dbReference>
<feature type="region of interest" description="Disordered" evidence="6">
    <location>
        <begin position="200"/>
        <end position="221"/>
    </location>
</feature>
<accession>A0A4C1UR33</accession>
<dbReference type="STRING" id="151549.A0A4C1UR33"/>
<evidence type="ECO:0000313" key="8">
    <source>
        <dbReference type="Proteomes" id="UP000299102"/>
    </source>
</evidence>
<dbReference type="GO" id="GO:0005654">
    <property type="term" value="C:nucleoplasm"/>
    <property type="evidence" value="ECO:0007669"/>
    <property type="project" value="UniProtKB-SubCell"/>
</dbReference>
<evidence type="ECO:0000256" key="3">
    <source>
        <dbReference type="ARBA" id="ARBA00022517"/>
    </source>
</evidence>
<gene>
    <name evidence="7" type="ORF">EVAR_93556_1</name>
</gene>
<dbReference type="Pfam" id="PF07767">
    <property type="entry name" value="Nop53"/>
    <property type="match status" value="1"/>
</dbReference>
<comment type="subcellular location">
    <subcellularLocation>
        <location evidence="5">Nucleus</location>
        <location evidence="5">Nucleolus</location>
    </subcellularLocation>
    <subcellularLocation>
        <location evidence="5">Nucleus</location>
        <location evidence="5">Nucleoplasm</location>
    </subcellularLocation>
</comment>
<dbReference type="PANTHER" id="PTHR14211:SF7">
    <property type="entry name" value="RIBOSOME BIOGENESIS PROTEIN NOP53"/>
    <property type="match status" value="1"/>
</dbReference>
<keyword evidence="8" id="KW-1185">Reference proteome</keyword>
<feature type="region of interest" description="Disordered" evidence="6">
    <location>
        <begin position="360"/>
        <end position="400"/>
    </location>
</feature>
<dbReference type="AlphaFoldDB" id="A0A4C1UR33"/>